<evidence type="ECO:0000313" key="2">
    <source>
        <dbReference type="EMBL" id="AKD03376.1"/>
    </source>
</evidence>
<dbReference type="Gene3D" id="3.30.300.20">
    <property type="match status" value="1"/>
</dbReference>
<dbReference type="AlphaFoldDB" id="A0A0E3UX81"/>
<dbReference type="EMBL" id="CP009621">
    <property type="protein sequence ID" value="AKD03376.1"/>
    <property type="molecule type" value="Genomic_DNA"/>
</dbReference>
<proteinExistence type="predicted"/>
<dbReference type="InterPro" id="IPR019904">
    <property type="entry name" value="Peroxiredoxin_OsmC"/>
</dbReference>
<dbReference type="InterPro" id="IPR036102">
    <property type="entry name" value="OsmC/Ohrsf"/>
</dbReference>
<evidence type="ECO:0000256" key="1">
    <source>
        <dbReference type="SAM" id="MobiDB-lite"/>
    </source>
</evidence>
<reference evidence="2 3" key="1">
    <citation type="journal article" date="2015" name="Sci. Rep.">
        <title>Unraveling adaptation of Pontibacter korlensis to radiation and infertility in desert through complete genome and comparative transcriptomic analysis.</title>
        <authorList>
            <person name="Dai J."/>
            <person name="Dai W."/>
            <person name="Qiu C."/>
            <person name="Yang Z."/>
            <person name="Zhang Y."/>
            <person name="Zhou M."/>
            <person name="Zhang L."/>
            <person name="Fang C."/>
            <person name="Gao Q."/>
            <person name="Yang Q."/>
            <person name="Li X."/>
            <person name="Wang Z."/>
            <person name="Wang Z."/>
            <person name="Jia Z."/>
            <person name="Chen X."/>
        </authorList>
    </citation>
    <scope>NUCLEOTIDE SEQUENCE [LARGE SCALE GENOMIC DNA]</scope>
    <source>
        <strain evidence="2 3">X14-1T</strain>
    </source>
</reference>
<dbReference type="PANTHER" id="PTHR42830">
    <property type="entry name" value="OSMOTICALLY INDUCIBLE FAMILY PROTEIN"/>
    <property type="match status" value="1"/>
</dbReference>
<dbReference type="Proteomes" id="UP000033109">
    <property type="component" value="Chromosome"/>
</dbReference>
<dbReference type="OrthoDB" id="9807532at2"/>
<dbReference type="InterPro" id="IPR003718">
    <property type="entry name" value="OsmC/Ohr_fam"/>
</dbReference>
<dbReference type="HOGENOM" id="CLU_106355_1_0_10"/>
<dbReference type="RefSeq" id="WP_046310458.1">
    <property type="nucleotide sequence ID" value="NZ_CBCSCY010000005.1"/>
</dbReference>
<dbReference type="STRING" id="400092.PKOR_09900"/>
<dbReference type="GO" id="GO:0006979">
    <property type="term" value="P:response to oxidative stress"/>
    <property type="evidence" value="ECO:0007669"/>
    <property type="project" value="InterPro"/>
</dbReference>
<accession>A0A0E3UX81</accession>
<dbReference type="Pfam" id="PF02566">
    <property type="entry name" value="OsmC"/>
    <property type="match status" value="1"/>
</dbReference>
<dbReference type="NCBIfam" id="TIGR03562">
    <property type="entry name" value="osmo_induc_OsmC"/>
    <property type="match status" value="1"/>
</dbReference>
<dbReference type="InterPro" id="IPR015946">
    <property type="entry name" value="KH_dom-like_a/b"/>
</dbReference>
<keyword evidence="3" id="KW-1185">Reference proteome</keyword>
<dbReference type="PANTHER" id="PTHR42830:SF1">
    <property type="entry name" value="OSMOTICALLY INDUCIBLE FAMILY PROTEIN"/>
    <property type="match status" value="1"/>
</dbReference>
<gene>
    <name evidence="2" type="ORF">PKOR_09900</name>
</gene>
<dbReference type="PATRIC" id="fig|400092.3.peg.2170"/>
<dbReference type="KEGG" id="pko:PKOR_09900"/>
<name>A0A0E3UX81_9BACT</name>
<protein>
    <submittedName>
        <fullName evidence="2">Peroxiredoxin</fullName>
    </submittedName>
</protein>
<sequence length="144" mass="15211">MRKHRAEARWNGGLKGGEGEVKSGNGAVQSKYSYASRFGDSNSGTSPEELIGAAHSGCFSMFLSALLEKENLTPEYVETKAVVTLGEQDGAPTVTKIDLTTDVKAQGLGNEKLQQLAQDAKKGCPISKALGAVPEITLQATLKE</sequence>
<dbReference type="SUPFAM" id="SSF82784">
    <property type="entry name" value="OsmC-like"/>
    <property type="match status" value="1"/>
</dbReference>
<dbReference type="GO" id="GO:0004601">
    <property type="term" value="F:peroxidase activity"/>
    <property type="evidence" value="ECO:0007669"/>
    <property type="project" value="InterPro"/>
</dbReference>
<evidence type="ECO:0000313" key="3">
    <source>
        <dbReference type="Proteomes" id="UP000033109"/>
    </source>
</evidence>
<dbReference type="InterPro" id="IPR052707">
    <property type="entry name" value="OsmC_Ohr_Peroxiredoxin"/>
</dbReference>
<organism evidence="2 3">
    <name type="scientific">Pontibacter korlensis</name>
    <dbReference type="NCBI Taxonomy" id="400092"/>
    <lineage>
        <taxon>Bacteria</taxon>
        <taxon>Pseudomonadati</taxon>
        <taxon>Bacteroidota</taxon>
        <taxon>Cytophagia</taxon>
        <taxon>Cytophagales</taxon>
        <taxon>Hymenobacteraceae</taxon>
        <taxon>Pontibacter</taxon>
    </lineage>
</organism>
<feature type="region of interest" description="Disordered" evidence="1">
    <location>
        <begin position="1"/>
        <end position="26"/>
    </location>
</feature>